<evidence type="ECO:0000313" key="1">
    <source>
        <dbReference type="EMBL" id="KRO16560.1"/>
    </source>
</evidence>
<keyword evidence="2" id="KW-1185">Reference proteome</keyword>
<dbReference type="EMBL" id="JQCE01000035">
    <property type="protein sequence ID" value="KRO16560.1"/>
    <property type="molecule type" value="Genomic_DNA"/>
</dbReference>
<accession>A0A0R2MWD7</accession>
<name>A0A0R2MWD7_9LACO</name>
<dbReference type="PATRIC" id="fig|1293598.4.peg.1053"/>
<gene>
    <name evidence="1" type="ORF">IV56_GL001002</name>
</gene>
<dbReference type="AlphaFoldDB" id="A0A0R2MWD7"/>
<dbReference type="RefSeq" id="WP_156321587.1">
    <property type="nucleotide sequence ID" value="NZ_BBBX01000005.1"/>
</dbReference>
<sequence>MGTKLLASLVMLVLVITLTVTLIQMWAEVSAQYADHQVLIERDLVHVYESWKTNTKD</sequence>
<dbReference type="STRING" id="1293598.IV56_GL001002"/>
<evidence type="ECO:0000313" key="2">
    <source>
        <dbReference type="Proteomes" id="UP000050969"/>
    </source>
</evidence>
<proteinExistence type="predicted"/>
<comment type="caution">
    <text evidence="1">The sequence shown here is derived from an EMBL/GenBank/DDBJ whole genome shotgun (WGS) entry which is preliminary data.</text>
</comment>
<reference evidence="1 2" key="1">
    <citation type="journal article" date="2015" name="Genome Announc.">
        <title>Expanding the biotechnology potential of lactobacilli through comparative genomics of 213 strains and associated genera.</title>
        <authorList>
            <person name="Sun Z."/>
            <person name="Harris H.M."/>
            <person name="McCann A."/>
            <person name="Guo C."/>
            <person name="Argimon S."/>
            <person name="Zhang W."/>
            <person name="Yang X."/>
            <person name="Jeffery I.B."/>
            <person name="Cooney J.C."/>
            <person name="Kagawa T.F."/>
            <person name="Liu W."/>
            <person name="Song Y."/>
            <person name="Salvetti E."/>
            <person name="Wrobel A."/>
            <person name="Rasinkangas P."/>
            <person name="Parkhill J."/>
            <person name="Rea M.C."/>
            <person name="O'Sullivan O."/>
            <person name="Ritari J."/>
            <person name="Douillard F.P."/>
            <person name="Paul Ross R."/>
            <person name="Yang R."/>
            <person name="Briner A.E."/>
            <person name="Felis G.E."/>
            <person name="de Vos W.M."/>
            <person name="Barrangou R."/>
            <person name="Klaenhammer T.R."/>
            <person name="Caufield P.W."/>
            <person name="Cui Y."/>
            <person name="Zhang H."/>
            <person name="O'Toole P.W."/>
        </authorList>
    </citation>
    <scope>NUCLEOTIDE SEQUENCE [LARGE SCALE GENOMIC DNA]</scope>
    <source>
        <strain evidence="1 2">DSM 24301</strain>
    </source>
</reference>
<protein>
    <submittedName>
        <fullName evidence="1">Uncharacterized protein</fullName>
    </submittedName>
</protein>
<dbReference type="Proteomes" id="UP000050969">
    <property type="component" value="Unassembled WGS sequence"/>
</dbReference>
<organism evidence="1 2">
    <name type="scientific">Lacticaseibacillus saniviri JCM 17471 = DSM 24301</name>
    <dbReference type="NCBI Taxonomy" id="1293598"/>
    <lineage>
        <taxon>Bacteria</taxon>
        <taxon>Bacillati</taxon>
        <taxon>Bacillota</taxon>
        <taxon>Bacilli</taxon>
        <taxon>Lactobacillales</taxon>
        <taxon>Lactobacillaceae</taxon>
        <taxon>Lacticaseibacillus</taxon>
    </lineage>
</organism>